<keyword evidence="1" id="KW-0472">Membrane</keyword>
<name>A0A1I6G8P9_9RHOB</name>
<dbReference type="PANTHER" id="PTHR37464">
    <property type="entry name" value="BLL2463 PROTEIN"/>
    <property type="match status" value="1"/>
</dbReference>
<keyword evidence="5" id="KW-1185">Reference proteome</keyword>
<dbReference type="SUPFAM" id="SSF52317">
    <property type="entry name" value="Class I glutamine amidotransferase-like"/>
    <property type="match status" value="1"/>
</dbReference>
<dbReference type="Proteomes" id="UP000199658">
    <property type="component" value="Unassembled WGS sequence"/>
</dbReference>
<dbReference type="Gene3D" id="3.40.50.12140">
    <property type="entry name" value="Domain of unknown function DUF4159"/>
    <property type="match status" value="1"/>
</dbReference>
<dbReference type="InterPro" id="IPR025297">
    <property type="entry name" value="DUF4159"/>
</dbReference>
<accession>A0A1I6G8P9</accession>
<feature type="domain" description="Aerotolerance regulator N-terminal" evidence="2">
    <location>
        <begin position="5"/>
        <end position="79"/>
    </location>
</feature>
<dbReference type="NCBIfam" id="TIGR02226">
    <property type="entry name" value="two_anch"/>
    <property type="match status" value="1"/>
</dbReference>
<keyword evidence="1" id="KW-1133">Transmembrane helix</keyword>
<dbReference type="InterPro" id="IPR029062">
    <property type="entry name" value="Class_I_gatase-like"/>
</dbReference>
<evidence type="ECO:0000259" key="2">
    <source>
        <dbReference type="Pfam" id="PF07584"/>
    </source>
</evidence>
<dbReference type="STRING" id="670154.SAMN04488002_1061"/>
<dbReference type="EMBL" id="FOYO01000001">
    <property type="protein sequence ID" value="SFR38520.1"/>
    <property type="molecule type" value="Genomic_DNA"/>
</dbReference>
<proteinExistence type="predicted"/>
<evidence type="ECO:0000313" key="5">
    <source>
        <dbReference type="Proteomes" id="UP000199658"/>
    </source>
</evidence>
<dbReference type="AlphaFoldDB" id="A0A1I6G8P9"/>
<dbReference type="OrthoDB" id="9773014at2"/>
<evidence type="ECO:0000256" key="1">
    <source>
        <dbReference type="SAM" id="Phobius"/>
    </source>
</evidence>
<dbReference type="InterPro" id="IPR011933">
    <property type="entry name" value="Double_TM_dom"/>
</dbReference>
<dbReference type="Pfam" id="PF13709">
    <property type="entry name" value="DUF4159"/>
    <property type="match status" value="1"/>
</dbReference>
<sequence length="914" mass="97822">MIANIAFTTPILLAALAILPILWWLLRAVPPAPIKRRFPGIALLLGLNDDETQTDTTPWWLLLLRMLAVAAFIIGFAGPVLNPEEDRAGSGPLLIAMDGSWASARDWPARTARVEELLAEAAREGRPAAIAVLTDPPAGDLTFQSADTVAATLAGVQPRAWEPNAEKLADWQTRLGTTGFETVWFSDGLSRDSRSDMLAVFEGKGSVTIVETPRPVYALTPAVFQDGRISLTALRSPASAAREITVSAIGPDPNGLETELATASASFSIGATEAEILLDLPTELRNRVNRFEIQGTRSAGAVTLTDDALKRREVGLLAGRNDQEAGDLLSPLYYLNKALVPTADLIEGALQDMLLASPDVLILADMANVSGTERDALLDWVDEGGMLVRFAGPRTAAADLESNDPLMPVRLRAGGRSVGGAMSWGEPKALRAFTRDSPFFGLAIADDVQVTSQVVAQPDPELAARTIASLADGTPLVTRKQLGDGQIILFHVTANAEWSTLPLSGLFVQMLERLAISTRPAEIPAEELAGTTWVPEETLDAFGVVRDAGNLAGVAGEMIAESPIGVDLPPGLYAGEDRRIALNVLSSDAELSRSEWPAGTTVEGIVIAQETPLMGALLSLALALLLVDILASLALSGKLRGAATTALVVMAVFVMPQPSQAQSDDRALEATSEVVLAYVKTGDAQLDRVSDEGLRGLSLSLFRRTSVEPADPLAVDLETDELAFFPILYWPITERQPTPSPQAYAKLNQYLRTGGMILFDTRDGNIGGFGTSTPQGRKLQALAAPLDIPALEPIPQDHVLTRTFYLLQDFPGRFTSRDIWVEAAPADAEAAEGLPFRDLNDGVTPVLIGGNDWAAAWARDERGNPRYPVGRGFGGERQREMAIRFGVNVVMHVLTGNYKSDQVHVPALLERLGN</sequence>
<dbReference type="Gene3D" id="3.40.50.880">
    <property type="match status" value="1"/>
</dbReference>
<keyword evidence="1 4" id="KW-0812">Transmembrane</keyword>
<dbReference type="PANTHER" id="PTHR37464:SF1">
    <property type="entry name" value="BLL2463 PROTEIN"/>
    <property type="match status" value="1"/>
</dbReference>
<feature type="transmembrane region" description="Helical" evidence="1">
    <location>
        <begin position="59"/>
        <end position="81"/>
    </location>
</feature>
<dbReference type="InterPro" id="IPR024163">
    <property type="entry name" value="Aerotolerance_reg_N"/>
</dbReference>
<dbReference type="CDD" id="cd03143">
    <property type="entry name" value="A4_beta-galactosidase_middle_domain"/>
    <property type="match status" value="1"/>
</dbReference>
<dbReference type="RefSeq" id="WP_090213406.1">
    <property type="nucleotide sequence ID" value="NZ_FOYO01000001.1"/>
</dbReference>
<evidence type="ECO:0000259" key="3">
    <source>
        <dbReference type="Pfam" id="PF13709"/>
    </source>
</evidence>
<gene>
    <name evidence="4" type="ORF">SAMN04488002_1061</name>
</gene>
<organism evidence="4 5">
    <name type="scientific">Litoreibacter janthinus</name>
    <dbReference type="NCBI Taxonomy" id="670154"/>
    <lineage>
        <taxon>Bacteria</taxon>
        <taxon>Pseudomonadati</taxon>
        <taxon>Pseudomonadota</taxon>
        <taxon>Alphaproteobacteria</taxon>
        <taxon>Rhodobacterales</taxon>
        <taxon>Roseobacteraceae</taxon>
        <taxon>Litoreibacter</taxon>
    </lineage>
</organism>
<feature type="transmembrane region" description="Helical" evidence="1">
    <location>
        <begin position="6"/>
        <end position="26"/>
    </location>
</feature>
<evidence type="ECO:0000313" key="4">
    <source>
        <dbReference type="EMBL" id="SFR38520.1"/>
    </source>
</evidence>
<feature type="domain" description="DUF4159" evidence="3">
    <location>
        <begin position="676"/>
        <end position="894"/>
    </location>
</feature>
<dbReference type="Pfam" id="PF07584">
    <property type="entry name" value="BatA"/>
    <property type="match status" value="1"/>
</dbReference>
<reference evidence="5" key="1">
    <citation type="submission" date="2016-10" db="EMBL/GenBank/DDBJ databases">
        <authorList>
            <person name="Varghese N."/>
            <person name="Submissions S."/>
        </authorList>
    </citation>
    <scope>NUCLEOTIDE SEQUENCE [LARGE SCALE GENOMIC DNA]</scope>
    <source>
        <strain evidence="5">DSM 26921</strain>
    </source>
</reference>
<protein>
    <submittedName>
        <fullName evidence="4">N-terminal double-transmembrane domain-containing protein</fullName>
    </submittedName>
</protein>